<dbReference type="RefSeq" id="WP_307519143.1">
    <property type="nucleotide sequence ID" value="NZ_JAUSZI010000002.1"/>
</dbReference>
<keyword evidence="2 7" id="KW-0436">Ligase</keyword>
<dbReference type="PANTHER" id="PTHR22754:SF32">
    <property type="entry name" value="DISCO-INTERACTING PROTEIN 2"/>
    <property type="match status" value="1"/>
</dbReference>
<dbReference type="Proteomes" id="UP001230328">
    <property type="component" value="Unassembled WGS sequence"/>
</dbReference>
<dbReference type="Pfam" id="PF00501">
    <property type="entry name" value="AMP-binding"/>
    <property type="match status" value="1"/>
</dbReference>
<dbReference type="GO" id="GO:0016874">
    <property type="term" value="F:ligase activity"/>
    <property type="evidence" value="ECO:0007669"/>
    <property type="project" value="UniProtKB-KW"/>
</dbReference>
<evidence type="ECO:0000256" key="2">
    <source>
        <dbReference type="ARBA" id="ARBA00022598"/>
    </source>
</evidence>
<evidence type="ECO:0000313" key="8">
    <source>
        <dbReference type="Proteomes" id="UP001230328"/>
    </source>
</evidence>
<dbReference type="CDD" id="cd05931">
    <property type="entry name" value="FAAL"/>
    <property type="match status" value="1"/>
</dbReference>
<evidence type="ECO:0000256" key="4">
    <source>
        <dbReference type="ARBA" id="ARBA00023098"/>
    </source>
</evidence>
<reference evidence="7 8" key="1">
    <citation type="submission" date="2023-07" db="EMBL/GenBank/DDBJ databases">
        <title>Comparative genomics of wheat-associated soil bacteria to identify genetic determinants of phenazine resistance.</title>
        <authorList>
            <person name="Mouncey N."/>
        </authorList>
    </citation>
    <scope>NUCLEOTIDE SEQUENCE [LARGE SCALE GENOMIC DNA]</scope>
    <source>
        <strain evidence="7 8">V2I4</strain>
    </source>
</reference>
<comment type="similarity">
    <text evidence="1">Belongs to the ATP-dependent AMP-binding enzyme family.</text>
</comment>
<dbReference type="Gene3D" id="3.40.50.12780">
    <property type="entry name" value="N-terminal domain of ligase-like"/>
    <property type="match status" value="1"/>
</dbReference>
<dbReference type="Pfam" id="PF23024">
    <property type="entry name" value="AMP-dom_DIP2-like"/>
    <property type="match status" value="1"/>
</dbReference>
<keyword evidence="3" id="KW-0276">Fatty acid metabolism</keyword>
<dbReference type="InterPro" id="IPR000873">
    <property type="entry name" value="AMP-dep_synth/lig_dom"/>
</dbReference>
<keyword evidence="8" id="KW-1185">Reference proteome</keyword>
<accession>A0ABU0SK75</accession>
<dbReference type="PANTHER" id="PTHR22754">
    <property type="entry name" value="DISCO-INTERACTING PROTEIN 2 DIP2 -RELATED"/>
    <property type="match status" value="1"/>
</dbReference>
<dbReference type="InterPro" id="IPR042099">
    <property type="entry name" value="ANL_N_sf"/>
</dbReference>
<feature type="domain" description="AMP-binding enzyme C-terminal" evidence="6">
    <location>
        <begin position="460"/>
        <end position="571"/>
    </location>
</feature>
<dbReference type="InterPro" id="IPR040097">
    <property type="entry name" value="FAAL/FAAC"/>
</dbReference>
<evidence type="ECO:0000256" key="1">
    <source>
        <dbReference type="ARBA" id="ARBA00006432"/>
    </source>
</evidence>
<sequence length="577" mass="61359">MTSVRPAAESASLTDHLRHWARHRPQQRAFSHVDFPDSAPTGVHRALGWRALDARARAVADRLVQIASPGERAALVLPQGLDYAAGFLGCLYARVIAVPLFGPQLPGHEGRLAAVLADCEPACLLSDSETARAMGEFIRERGLPEVPVVPVDQLPVQRGGFIDSGEPSGAAEPDDIAYLQYTSGSTRIPAGVMISHANVVANARQAIQAFIADPDAATTVGWLPLFHDMGLVLSIAAPVVGGFPSVLMDPSAFLQDPARWLRLLGSYEGTVSAAPNFAYDYCVARTDPGLVDELRLDRVRVLINGSEPVRAGTVDRFHATFAPAGLDPAAHCPAYGLAEATVFVTASSRDEPSSAVVCDAGALTEGRIEETSDEAGAVLVPCGTPVGQELRIVGRDGVVLPQGRVGEIQLRGPNIGLGYWKRAGLTAETFGFGAAEDWLRTGDLGALHEGRLLVTGRLKDVLIVDGRNHYPQDIEETVQTAVALIRRDHLAAFGVTRADDVGEDLVVVAEHRRDTDPTPKDSRNAERVVRAAISARHGLRLGSLRLVPPGSVPRTSSGKVSRAAARARFLDGGFGPR</sequence>
<evidence type="ECO:0000259" key="6">
    <source>
        <dbReference type="Pfam" id="PF23024"/>
    </source>
</evidence>
<dbReference type="SUPFAM" id="SSF56801">
    <property type="entry name" value="Acetyl-CoA synthetase-like"/>
    <property type="match status" value="1"/>
</dbReference>
<dbReference type="Gene3D" id="3.30.300.30">
    <property type="match status" value="1"/>
</dbReference>
<comment type="caution">
    <text evidence="7">The sequence shown here is derived from an EMBL/GenBank/DDBJ whole genome shotgun (WGS) entry which is preliminary data.</text>
</comment>
<evidence type="ECO:0000313" key="7">
    <source>
        <dbReference type="EMBL" id="MDQ1023957.1"/>
    </source>
</evidence>
<evidence type="ECO:0000256" key="3">
    <source>
        <dbReference type="ARBA" id="ARBA00022832"/>
    </source>
</evidence>
<name>A0ABU0SK75_9ACTN</name>
<dbReference type="EMBL" id="JAUSZI010000002">
    <property type="protein sequence ID" value="MDQ1023957.1"/>
    <property type="molecule type" value="Genomic_DNA"/>
</dbReference>
<dbReference type="InterPro" id="IPR045851">
    <property type="entry name" value="AMP-bd_C_sf"/>
</dbReference>
<evidence type="ECO:0000259" key="5">
    <source>
        <dbReference type="Pfam" id="PF00501"/>
    </source>
</evidence>
<organism evidence="7 8">
    <name type="scientific">Streptomyces umbrinus</name>
    <dbReference type="NCBI Taxonomy" id="67370"/>
    <lineage>
        <taxon>Bacteria</taxon>
        <taxon>Bacillati</taxon>
        <taxon>Actinomycetota</taxon>
        <taxon>Actinomycetes</taxon>
        <taxon>Kitasatosporales</taxon>
        <taxon>Streptomycetaceae</taxon>
        <taxon>Streptomyces</taxon>
        <taxon>Streptomyces phaeochromogenes group</taxon>
    </lineage>
</organism>
<dbReference type="InterPro" id="IPR025110">
    <property type="entry name" value="AMP-bd_C"/>
</dbReference>
<keyword evidence="4" id="KW-0443">Lipid metabolism</keyword>
<feature type="domain" description="AMP-dependent synthetase/ligase" evidence="5">
    <location>
        <begin position="18"/>
        <end position="420"/>
    </location>
</feature>
<gene>
    <name evidence="7" type="ORF">QF035_001539</name>
</gene>
<protein>
    <submittedName>
        <fullName evidence="7">Acyl-CoA synthetase (AMP-forming)/AMP-acid ligase II</fullName>
    </submittedName>
</protein>
<proteinExistence type="inferred from homology"/>